<feature type="signal peptide" evidence="1">
    <location>
        <begin position="1"/>
        <end position="36"/>
    </location>
</feature>
<keyword evidence="1" id="KW-0732">Signal</keyword>
<proteinExistence type="predicted"/>
<sequence>MTASLRTRQRVARAASLACAVAALAAVAPLTSVAFADEPVGNTTDVSVSVDLFPAQRWDALGELAAPEIPEMPAQIDPDEFGGADVAAPEPEPEPAAPPFAVTGEWREGGRRVVVVETVLQAALETGPEAGPEAGPELRLLCERRCDVRGAVGPGDEIAPGYRLKHLTDREALIVDANGAEIALPTPGLTP</sequence>
<dbReference type="RefSeq" id="WP_377713582.1">
    <property type="nucleotide sequence ID" value="NZ_JBHSMP010000024.1"/>
</dbReference>
<gene>
    <name evidence="2" type="ORF">ACFPTO_18725</name>
</gene>
<dbReference type="EMBL" id="JBHSMP010000024">
    <property type="protein sequence ID" value="MFC5430816.1"/>
    <property type="molecule type" value="Genomic_DNA"/>
</dbReference>
<accession>A0ABW0JCD1</accession>
<name>A0ABW0JCD1_9BURK</name>
<organism evidence="2 3">
    <name type="scientific">Paraburkholderia denitrificans</name>
    <dbReference type="NCBI Taxonomy" id="694025"/>
    <lineage>
        <taxon>Bacteria</taxon>
        <taxon>Pseudomonadati</taxon>
        <taxon>Pseudomonadota</taxon>
        <taxon>Betaproteobacteria</taxon>
        <taxon>Burkholderiales</taxon>
        <taxon>Burkholderiaceae</taxon>
        <taxon>Paraburkholderia</taxon>
    </lineage>
</organism>
<evidence type="ECO:0000313" key="3">
    <source>
        <dbReference type="Proteomes" id="UP001596103"/>
    </source>
</evidence>
<keyword evidence="3" id="KW-1185">Reference proteome</keyword>
<evidence type="ECO:0000313" key="2">
    <source>
        <dbReference type="EMBL" id="MFC5430816.1"/>
    </source>
</evidence>
<evidence type="ECO:0000256" key="1">
    <source>
        <dbReference type="SAM" id="SignalP"/>
    </source>
</evidence>
<dbReference type="Proteomes" id="UP001596103">
    <property type="component" value="Unassembled WGS sequence"/>
</dbReference>
<reference evidence="3" key="1">
    <citation type="journal article" date="2019" name="Int. J. Syst. Evol. Microbiol.">
        <title>The Global Catalogue of Microorganisms (GCM) 10K type strain sequencing project: providing services to taxonomists for standard genome sequencing and annotation.</title>
        <authorList>
            <consortium name="The Broad Institute Genomics Platform"/>
            <consortium name="The Broad Institute Genome Sequencing Center for Infectious Disease"/>
            <person name="Wu L."/>
            <person name="Ma J."/>
        </authorList>
    </citation>
    <scope>NUCLEOTIDE SEQUENCE [LARGE SCALE GENOMIC DNA]</scope>
    <source>
        <strain evidence="3">CCUG 56042</strain>
    </source>
</reference>
<comment type="caution">
    <text evidence="2">The sequence shown here is derived from an EMBL/GenBank/DDBJ whole genome shotgun (WGS) entry which is preliminary data.</text>
</comment>
<feature type="chain" id="PRO_5045692481" evidence="1">
    <location>
        <begin position="37"/>
        <end position="191"/>
    </location>
</feature>
<protein>
    <submittedName>
        <fullName evidence="2">Uncharacterized protein</fullName>
    </submittedName>
</protein>